<evidence type="ECO:0000313" key="2">
    <source>
        <dbReference type="EMBL" id="KAJ7732355.1"/>
    </source>
</evidence>
<dbReference type="EMBL" id="JARJLG010000176">
    <property type="protein sequence ID" value="KAJ7732355.1"/>
    <property type="molecule type" value="Genomic_DNA"/>
</dbReference>
<protein>
    <submittedName>
        <fullName evidence="2">Uncharacterized protein</fullName>
    </submittedName>
</protein>
<reference evidence="2" key="1">
    <citation type="submission" date="2023-03" db="EMBL/GenBank/DDBJ databases">
        <title>Massive genome expansion in bonnet fungi (Mycena s.s.) driven by repeated elements and novel gene families across ecological guilds.</title>
        <authorList>
            <consortium name="Lawrence Berkeley National Laboratory"/>
            <person name="Harder C.B."/>
            <person name="Miyauchi S."/>
            <person name="Viragh M."/>
            <person name="Kuo A."/>
            <person name="Thoen E."/>
            <person name="Andreopoulos B."/>
            <person name="Lu D."/>
            <person name="Skrede I."/>
            <person name="Drula E."/>
            <person name="Henrissat B."/>
            <person name="Morin E."/>
            <person name="Kohler A."/>
            <person name="Barry K."/>
            <person name="LaButti K."/>
            <person name="Morin E."/>
            <person name="Salamov A."/>
            <person name="Lipzen A."/>
            <person name="Mereny Z."/>
            <person name="Hegedus B."/>
            <person name="Baldrian P."/>
            <person name="Stursova M."/>
            <person name="Weitz H."/>
            <person name="Taylor A."/>
            <person name="Grigoriev I.V."/>
            <person name="Nagy L.G."/>
            <person name="Martin F."/>
            <person name="Kauserud H."/>
        </authorList>
    </citation>
    <scope>NUCLEOTIDE SEQUENCE</scope>
    <source>
        <strain evidence="2">CBHHK188m</strain>
    </source>
</reference>
<evidence type="ECO:0000256" key="1">
    <source>
        <dbReference type="SAM" id="MobiDB-lite"/>
    </source>
</evidence>
<comment type="caution">
    <text evidence="2">The sequence shown here is derived from an EMBL/GenBank/DDBJ whole genome shotgun (WGS) entry which is preliminary data.</text>
</comment>
<dbReference type="AlphaFoldDB" id="A0AAD7I241"/>
<proteinExistence type="predicted"/>
<gene>
    <name evidence="2" type="ORF">DFH07DRAFT_144127</name>
</gene>
<keyword evidence="3" id="KW-1185">Reference proteome</keyword>
<sequence>MPLGYVSLSYSSLILVLDRLIAQQRITKRCAVPNLSNFFLRVLTEGFTEPIRRRPREAPRALNPWLYTKLAKLRAELSTARSSNSGGLRPLHPKRTITPIPGNKTERASRCTSYAGSCRRSSRRRLPRMQRTSRTLSWSNT</sequence>
<evidence type="ECO:0000313" key="3">
    <source>
        <dbReference type="Proteomes" id="UP001215280"/>
    </source>
</evidence>
<organism evidence="2 3">
    <name type="scientific">Mycena maculata</name>
    <dbReference type="NCBI Taxonomy" id="230809"/>
    <lineage>
        <taxon>Eukaryota</taxon>
        <taxon>Fungi</taxon>
        <taxon>Dikarya</taxon>
        <taxon>Basidiomycota</taxon>
        <taxon>Agaricomycotina</taxon>
        <taxon>Agaricomycetes</taxon>
        <taxon>Agaricomycetidae</taxon>
        <taxon>Agaricales</taxon>
        <taxon>Marasmiineae</taxon>
        <taxon>Mycenaceae</taxon>
        <taxon>Mycena</taxon>
    </lineage>
</organism>
<feature type="region of interest" description="Disordered" evidence="1">
    <location>
        <begin position="81"/>
        <end position="141"/>
    </location>
</feature>
<accession>A0AAD7I241</accession>
<dbReference type="Proteomes" id="UP001215280">
    <property type="component" value="Unassembled WGS sequence"/>
</dbReference>
<name>A0AAD7I241_9AGAR</name>